<protein>
    <submittedName>
        <fullName evidence="1">Uncharacterized protein</fullName>
    </submittedName>
</protein>
<reference evidence="2" key="1">
    <citation type="journal article" date="2019" name="Int. J. Syst. Evol. Microbiol.">
        <title>The Global Catalogue of Microorganisms (GCM) 10K type strain sequencing project: providing services to taxonomists for standard genome sequencing and annotation.</title>
        <authorList>
            <consortium name="The Broad Institute Genomics Platform"/>
            <consortium name="The Broad Institute Genome Sequencing Center for Infectious Disease"/>
            <person name="Wu L."/>
            <person name="Ma J."/>
        </authorList>
    </citation>
    <scope>NUCLEOTIDE SEQUENCE [LARGE SCALE GENOMIC DNA]</scope>
    <source>
        <strain evidence="2">CGMCC 1.6964</strain>
    </source>
</reference>
<evidence type="ECO:0000313" key="1">
    <source>
        <dbReference type="EMBL" id="GGN90015.1"/>
    </source>
</evidence>
<dbReference type="EMBL" id="BMLN01000001">
    <property type="protein sequence ID" value="GGN90015.1"/>
    <property type="molecule type" value="Genomic_DNA"/>
</dbReference>
<proteinExistence type="predicted"/>
<accession>A0ABQ2KQ14</accession>
<dbReference type="RefSeq" id="WP_018974940.1">
    <property type="nucleotide sequence ID" value="NZ_BMLN01000001.1"/>
</dbReference>
<evidence type="ECO:0000313" key="2">
    <source>
        <dbReference type="Proteomes" id="UP000606653"/>
    </source>
</evidence>
<gene>
    <name evidence="1" type="ORF">GCM10010969_00060</name>
</gene>
<keyword evidence="2" id="KW-1185">Reference proteome</keyword>
<organism evidence="1 2">
    <name type="scientific">Saccharibacillus kuerlensis</name>
    <dbReference type="NCBI Taxonomy" id="459527"/>
    <lineage>
        <taxon>Bacteria</taxon>
        <taxon>Bacillati</taxon>
        <taxon>Bacillota</taxon>
        <taxon>Bacilli</taxon>
        <taxon>Bacillales</taxon>
        <taxon>Paenibacillaceae</taxon>
        <taxon>Saccharibacillus</taxon>
    </lineage>
</organism>
<name>A0ABQ2KQ14_9BACL</name>
<comment type="caution">
    <text evidence="1">The sequence shown here is derived from an EMBL/GenBank/DDBJ whole genome shotgun (WGS) entry which is preliminary data.</text>
</comment>
<dbReference type="Proteomes" id="UP000606653">
    <property type="component" value="Unassembled WGS sequence"/>
</dbReference>
<sequence length="106" mass="11890">MFLKKSCTCIHCFRTFECTGAFGPDGARYITGAVAWMKLLVKEPDRLLLEGSTFCTACTEPNRFLVEYDCVNDRYIDIGEAAEEAAIPVSTSYRTEPYYSTAGFSR</sequence>